<dbReference type="Proteomes" id="UP000010552">
    <property type="component" value="Unassembled WGS sequence"/>
</dbReference>
<evidence type="ECO:0000313" key="2">
    <source>
        <dbReference type="EMBL" id="ELK07329.1"/>
    </source>
</evidence>
<proteinExistence type="predicted"/>
<evidence type="ECO:0000313" key="3">
    <source>
        <dbReference type="Proteomes" id="UP000010552"/>
    </source>
</evidence>
<organism evidence="2 3">
    <name type="scientific">Pteropus alecto</name>
    <name type="common">Black flying fox</name>
    <dbReference type="NCBI Taxonomy" id="9402"/>
    <lineage>
        <taxon>Eukaryota</taxon>
        <taxon>Metazoa</taxon>
        <taxon>Chordata</taxon>
        <taxon>Craniata</taxon>
        <taxon>Vertebrata</taxon>
        <taxon>Euteleostomi</taxon>
        <taxon>Mammalia</taxon>
        <taxon>Eutheria</taxon>
        <taxon>Laurasiatheria</taxon>
        <taxon>Chiroptera</taxon>
        <taxon>Yinpterochiroptera</taxon>
        <taxon>Pteropodoidea</taxon>
        <taxon>Pteropodidae</taxon>
        <taxon>Pteropodinae</taxon>
        <taxon>Pteropus</taxon>
    </lineage>
</organism>
<dbReference type="InParanoid" id="L5K6J1"/>
<accession>L5K6J1</accession>
<keyword evidence="3" id="KW-1185">Reference proteome</keyword>
<dbReference type="EMBL" id="KB030979">
    <property type="protein sequence ID" value="ELK07329.1"/>
    <property type="molecule type" value="Genomic_DNA"/>
</dbReference>
<evidence type="ECO:0000256" key="1">
    <source>
        <dbReference type="SAM" id="MobiDB-lite"/>
    </source>
</evidence>
<reference evidence="3" key="1">
    <citation type="journal article" date="2013" name="Science">
        <title>Comparative analysis of bat genomes provides insight into the evolution of flight and immunity.</title>
        <authorList>
            <person name="Zhang G."/>
            <person name="Cowled C."/>
            <person name="Shi Z."/>
            <person name="Huang Z."/>
            <person name="Bishop-Lilly K.A."/>
            <person name="Fang X."/>
            <person name="Wynne J.W."/>
            <person name="Xiong Z."/>
            <person name="Baker M.L."/>
            <person name="Zhao W."/>
            <person name="Tachedjian M."/>
            <person name="Zhu Y."/>
            <person name="Zhou P."/>
            <person name="Jiang X."/>
            <person name="Ng J."/>
            <person name="Yang L."/>
            <person name="Wu L."/>
            <person name="Xiao J."/>
            <person name="Feng Y."/>
            <person name="Chen Y."/>
            <person name="Sun X."/>
            <person name="Zhang Y."/>
            <person name="Marsh G.A."/>
            <person name="Crameri G."/>
            <person name="Broder C.C."/>
            <person name="Frey K.G."/>
            <person name="Wang L.F."/>
            <person name="Wang J."/>
        </authorList>
    </citation>
    <scope>NUCLEOTIDE SEQUENCE [LARGE SCALE GENOMIC DNA]</scope>
</reference>
<dbReference type="AlphaFoldDB" id="L5K6J1"/>
<name>L5K6J1_PTEAL</name>
<protein>
    <submittedName>
        <fullName evidence="2">Uncharacterized protein</fullName>
    </submittedName>
</protein>
<sequence length="119" mass="12723">MCQGPTGLSPPPGTLRNRERHPKVRVIVAADRVWVKPPGSAEGTGLGPAAAPPERLPLCAQLGVHGSLRSDLAPGTLEEDSALLPRQAGRLLDGRRMHFNLFQLDTKSPTLLEKLGHQA</sequence>
<gene>
    <name evidence="2" type="ORF">PAL_GLEAN10012600</name>
</gene>
<feature type="region of interest" description="Disordered" evidence="1">
    <location>
        <begin position="1"/>
        <end position="21"/>
    </location>
</feature>